<name>A0ABN7NJF4_TIMPD</name>
<proteinExistence type="predicted"/>
<evidence type="ECO:0000313" key="3">
    <source>
        <dbReference type="Proteomes" id="UP001153148"/>
    </source>
</evidence>
<dbReference type="Proteomes" id="UP001153148">
    <property type="component" value="Unassembled WGS sequence"/>
</dbReference>
<feature type="region of interest" description="Disordered" evidence="1">
    <location>
        <begin position="1"/>
        <end position="70"/>
    </location>
</feature>
<keyword evidence="3" id="KW-1185">Reference proteome</keyword>
<organism evidence="2 3">
    <name type="scientific">Timema podura</name>
    <name type="common">Walking stick</name>
    <dbReference type="NCBI Taxonomy" id="61482"/>
    <lineage>
        <taxon>Eukaryota</taxon>
        <taxon>Metazoa</taxon>
        <taxon>Ecdysozoa</taxon>
        <taxon>Arthropoda</taxon>
        <taxon>Hexapoda</taxon>
        <taxon>Insecta</taxon>
        <taxon>Pterygota</taxon>
        <taxon>Neoptera</taxon>
        <taxon>Polyneoptera</taxon>
        <taxon>Phasmatodea</taxon>
        <taxon>Timematodea</taxon>
        <taxon>Timematoidea</taxon>
        <taxon>Timematidae</taxon>
        <taxon>Timema</taxon>
    </lineage>
</organism>
<dbReference type="EMBL" id="CAJPIN010003190">
    <property type="protein sequence ID" value="CAG2055980.1"/>
    <property type="molecule type" value="Genomic_DNA"/>
</dbReference>
<comment type="caution">
    <text evidence="2">The sequence shown here is derived from an EMBL/GenBank/DDBJ whole genome shotgun (WGS) entry which is preliminary data.</text>
</comment>
<gene>
    <name evidence="2" type="ORF">TPAB3V08_LOCUS2978</name>
</gene>
<feature type="compositionally biased region" description="Polar residues" evidence="1">
    <location>
        <begin position="41"/>
        <end position="54"/>
    </location>
</feature>
<sequence length="70" mass="7767">MSETLTCLLNGTSPRRGYSTEQNLSEDEDETPILNDENTADTDGSFNSTITKSADTFKAPTHQQQKKKKT</sequence>
<protein>
    <submittedName>
        <fullName evidence="2">Uncharacterized protein</fullName>
    </submittedName>
</protein>
<reference evidence="2" key="1">
    <citation type="submission" date="2021-03" db="EMBL/GenBank/DDBJ databases">
        <authorList>
            <person name="Tran Van P."/>
        </authorList>
    </citation>
    <scope>NUCLEOTIDE SEQUENCE</scope>
</reference>
<accession>A0ABN7NJF4</accession>
<feature type="compositionally biased region" description="Polar residues" evidence="1">
    <location>
        <begin position="1"/>
        <end position="23"/>
    </location>
</feature>
<evidence type="ECO:0000313" key="2">
    <source>
        <dbReference type="EMBL" id="CAG2055980.1"/>
    </source>
</evidence>
<evidence type="ECO:0000256" key="1">
    <source>
        <dbReference type="SAM" id="MobiDB-lite"/>
    </source>
</evidence>